<dbReference type="Proteomes" id="UP001418796">
    <property type="component" value="Unassembled WGS sequence"/>
</dbReference>
<evidence type="ECO:0000313" key="1">
    <source>
        <dbReference type="EMBL" id="MEN0642823.1"/>
    </source>
</evidence>
<evidence type="ECO:0000313" key="2">
    <source>
        <dbReference type="Proteomes" id="UP001418796"/>
    </source>
</evidence>
<protein>
    <submittedName>
        <fullName evidence="1">GIY-YIG nuclease family protein</fullName>
    </submittedName>
</protein>
<accession>A0ABU9VG40</accession>
<keyword evidence="2" id="KW-1185">Reference proteome</keyword>
<organism evidence="1 2">
    <name type="scientific">Alkalicoccobacillus gibsonii</name>
    <dbReference type="NCBI Taxonomy" id="79881"/>
    <lineage>
        <taxon>Bacteria</taxon>
        <taxon>Bacillati</taxon>
        <taxon>Bacillota</taxon>
        <taxon>Bacilli</taxon>
        <taxon>Bacillales</taxon>
        <taxon>Bacillaceae</taxon>
        <taxon>Alkalicoccobacillus</taxon>
    </lineage>
</organism>
<dbReference type="RefSeq" id="WP_343129869.1">
    <property type="nucleotide sequence ID" value="NZ_JBCITK010000001.1"/>
</dbReference>
<gene>
    <name evidence="1" type="ORF">MKY91_06660</name>
</gene>
<dbReference type="EMBL" id="JBCITK010000001">
    <property type="protein sequence ID" value="MEN0642823.1"/>
    <property type="molecule type" value="Genomic_DNA"/>
</dbReference>
<sequence length="321" mass="36785">MNLSQTTNQQEPLELRSDFYVYEYYIKDSGDVFYVGKGATKRAWKDTRNAACEQIKKDYKWDVRIVQENLTEEAALAMEKGLILKYREEGDLLTNILPGGIKATDTEIVANLKYLLFLLEKKVINVSLSELANFFLMSSSTVWHIANEGHYSEVEPTIPESINEIIKQFHSNAYNEDRTRAGNAKYVLSLLEKGVIRCSQAKIAEHYGMTPSNISSIKKGQTHNDVPPLIPDDIGIILEKFNPFYLSEEEKLKGRIAFIVRLRNEGIISITNTDIATLLSTTSYLVAEFTRTNEDRKYIYKEVRPTNEIMQKLIPYFILKS</sequence>
<name>A0ABU9VG40_9BACI</name>
<proteinExistence type="predicted"/>
<reference evidence="1 2" key="1">
    <citation type="submission" date="2024-03" db="EMBL/GenBank/DDBJ databases">
        <title>Bacilli Hybrid Assemblies.</title>
        <authorList>
            <person name="Kovac J."/>
        </authorList>
    </citation>
    <scope>NUCLEOTIDE SEQUENCE [LARGE SCALE GENOMIC DNA]</scope>
    <source>
        <strain evidence="1 2">FSL R7-0666</strain>
    </source>
</reference>
<comment type="caution">
    <text evidence="1">The sequence shown here is derived from an EMBL/GenBank/DDBJ whole genome shotgun (WGS) entry which is preliminary data.</text>
</comment>